<feature type="compositionally biased region" description="Basic and acidic residues" evidence="1">
    <location>
        <begin position="168"/>
        <end position="187"/>
    </location>
</feature>
<feature type="region of interest" description="Disordered" evidence="1">
    <location>
        <begin position="1"/>
        <end position="187"/>
    </location>
</feature>
<evidence type="ECO:0000256" key="1">
    <source>
        <dbReference type="SAM" id="MobiDB-lite"/>
    </source>
</evidence>
<feature type="domain" description="4Fe-4S ferredoxin-type" evidence="2">
    <location>
        <begin position="111"/>
        <end position="140"/>
    </location>
</feature>
<feature type="compositionally biased region" description="Basic and acidic residues" evidence="1">
    <location>
        <begin position="79"/>
        <end position="107"/>
    </location>
</feature>
<feature type="non-terminal residue" evidence="3">
    <location>
        <position position="1"/>
    </location>
</feature>
<evidence type="ECO:0000259" key="2">
    <source>
        <dbReference type="PROSITE" id="PS51379"/>
    </source>
</evidence>
<accession>A0A6J4PSL3</accession>
<dbReference type="PROSITE" id="PS51379">
    <property type="entry name" value="4FE4S_FER_2"/>
    <property type="match status" value="1"/>
</dbReference>
<feature type="compositionally biased region" description="Basic and acidic residues" evidence="1">
    <location>
        <begin position="138"/>
        <end position="156"/>
    </location>
</feature>
<proteinExistence type="predicted"/>
<gene>
    <name evidence="3" type="ORF">AVDCRST_MAG15-2303</name>
</gene>
<reference evidence="3" key="1">
    <citation type="submission" date="2020-02" db="EMBL/GenBank/DDBJ databases">
        <authorList>
            <person name="Meier V. D."/>
        </authorList>
    </citation>
    <scope>NUCLEOTIDE SEQUENCE</scope>
    <source>
        <strain evidence="3">AVDCRST_MAG15</strain>
    </source>
</reference>
<protein>
    <submittedName>
        <fullName evidence="3">Ribosome recycling factor</fullName>
    </submittedName>
</protein>
<organism evidence="3">
    <name type="scientific">uncultured Rubellimicrobium sp</name>
    <dbReference type="NCBI Taxonomy" id="543078"/>
    <lineage>
        <taxon>Bacteria</taxon>
        <taxon>Pseudomonadati</taxon>
        <taxon>Pseudomonadota</taxon>
        <taxon>Alphaproteobacteria</taxon>
        <taxon>Rhodobacterales</taxon>
        <taxon>Roseobacteraceae</taxon>
        <taxon>Rubellimicrobium</taxon>
        <taxon>environmental samples</taxon>
    </lineage>
</organism>
<name>A0A6J4PSL3_9RHOB</name>
<feature type="compositionally biased region" description="Basic residues" evidence="1">
    <location>
        <begin position="1"/>
        <end position="11"/>
    </location>
</feature>
<feature type="compositionally biased region" description="Basic and acidic residues" evidence="1">
    <location>
        <begin position="57"/>
        <end position="72"/>
    </location>
</feature>
<dbReference type="EMBL" id="CADCUU010000336">
    <property type="protein sequence ID" value="CAA9422324.1"/>
    <property type="molecule type" value="Genomic_DNA"/>
</dbReference>
<feature type="non-terminal residue" evidence="3">
    <location>
        <position position="187"/>
    </location>
</feature>
<dbReference type="AlphaFoldDB" id="A0A6J4PSL3"/>
<dbReference type="InterPro" id="IPR017896">
    <property type="entry name" value="4Fe4S_Fe-S-bd"/>
</dbReference>
<sequence length="187" mass="20076">GRRFRTRHRRPPAPDGGSHRRAADGIRLAPHGPRLGLHAGACAGGSLRADDPGQPAWHRERAGAAHGDDQRLGPKHGLQGREGDPRLGARDQSADQRHDHHAADPGTERGAPPRADQGRCQLCGACPRGSPQPAARRHGPDQEGEERRVVRGRREVLGVGGRGPHQALHQDRRSNPRGQAGRDHAGL</sequence>
<evidence type="ECO:0000313" key="3">
    <source>
        <dbReference type="EMBL" id="CAA9422324.1"/>
    </source>
</evidence>